<organism evidence="2 3">
    <name type="scientific">Nitrospira japonica</name>
    <dbReference type="NCBI Taxonomy" id="1325564"/>
    <lineage>
        <taxon>Bacteria</taxon>
        <taxon>Pseudomonadati</taxon>
        <taxon>Nitrospirota</taxon>
        <taxon>Nitrospiria</taxon>
        <taxon>Nitrospirales</taxon>
        <taxon>Nitrospiraceae</taxon>
        <taxon>Nitrospira</taxon>
    </lineage>
</organism>
<keyword evidence="2" id="KW-0808">Transferase</keyword>
<dbReference type="Proteomes" id="UP000192042">
    <property type="component" value="Chromosome I"/>
</dbReference>
<accession>A0A1W1HZI9</accession>
<dbReference type="Gene3D" id="3.90.550.10">
    <property type="entry name" value="Spore Coat Polysaccharide Biosynthesis Protein SpsA, Chain A"/>
    <property type="match status" value="1"/>
</dbReference>
<dbReference type="SUPFAM" id="SSF53448">
    <property type="entry name" value="Nucleotide-diphospho-sugar transferases"/>
    <property type="match status" value="1"/>
</dbReference>
<dbReference type="PANTHER" id="PTHR43179">
    <property type="entry name" value="RHAMNOSYLTRANSFERASE WBBL"/>
    <property type="match status" value="1"/>
</dbReference>
<dbReference type="STRING" id="1325564.NSJP_0004"/>
<reference evidence="2 3" key="1">
    <citation type="submission" date="2017-03" db="EMBL/GenBank/DDBJ databases">
        <authorList>
            <person name="Afonso C.L."/>
            <person name="Miller P.J."/>
            <person name="Scott M.A."/>
            <person name="Spackman E."/>
            <person name="Goraichik I."/>
            <person name="Dimitrov K.M."/>
            <person name="Suarez D.L."/>
            <person name="Swayne D.E."/>
        </authorList>
    </citation>
    <scope>NUCLEOTIDE SEQUENCE [LARGE SCALE GENOMIC DNA]</scope>
    <source>
        <strain evidence="2">Genome sequencing of Nitrospira japonica strain NJ11</strain>
    </source>
</reference>
<dbReference type="KEGG" id="nja:NSJP_0004"/>
<evidence type="ECO:0000313" key="3">
    <source>
        <dbReference type="Proteomes" id="UP000192042"/>
    </source>
</evidence>
<dbReference type="EMBL" id="LT828648">
    <property type="protein sequence ID" value="SLM46176.1"/>
    <property type="molecule type" value="Genomic_DNA"/>
</dbReference>
<sequence length="333" mass="37926">MLSIIVAVHNQLGHNQLFLEGIKAYTTGSYEVIVIDNHSSDGSADFFEAEGCRVIRNDRNLCYPESMNLGSRAARGDMLCHINNDLYVAPGWNGRLTKAMDRLELDVASPLGLEMMPTPALTDWMQGRWAAIGQGRLSSGKPADRLRTMVRVMYGDWEGYCEEVHRAFSDTVFEGIVGSCVMIRRSAYEKIGGLDERVQAADWDLYYTLRKRELTTGDLRRCMVLGATFVHHFIRATVKSKREPFACTHERWSIDQKWDRREQADLWCKPEDFARSGLGESVGRRLGKPLKKLALELDRLSAWRRLWVPPQRVVEQYRRQFAALGSPAASRLP</sequence>
<dbReference type="RefSeq" id="WP_080884912.1">
    <property type="nucleotide sequence ID" value="NZ_LT828648.1"/>
</dbReference>
<dbReference type="InterPro" id="IPR029044">
    <property type="entry name" value="Nucleotide-diphossugar_trans"/>
</dbReference>
<dbReference type="AlphaFoldDB" id="A0A1W1HZI9"/>
<dbReference type="InterPro" id="IPR001173">
    <property type="entry name" value="Glyco_trans_2-like"/>
</dbReference>
<dbReference type="OrthoDB" id="9771846at2"/>
<name>A0A1W1HZI9_9BACT</name>
<evidence type="ECO:0000313" key="2">
    <source>
        <dbReference type="EMBL" id="SLM46176.1"/>
    </source>
</evidence>
<protein>
    <submittedName>
        <fullName evidence="2">Putative glycosyl transferase (Modular protein)</fullName>
    </submittedName>
</protein>
<dbReference type="PANTHER" id="PTHR43179:SF7">
    <property type="entry name" value="RHAMNOSYLTRANSFERASE WBBL"/>
    <property type="match status" value="1"/>
</dbReference>
<proteinExistence type="predicted"/>
<gene>
    <name evidence="2" type="ORF">NSJP_0004</name>
</gene>
<evidence type="ECO:0000259" key="1">
    <source>
        <dbReference type="Pfam" id="PF00535"/>
    </source>
</evidence>
<keyword evidence="3" id="KW-1185">Reference proteome</keyword>
<dbReference type="Pfam" id="PF00535">
    <property type="entry name" value="Glycos_transf_2"/>
    <property type="match status" value="1"/>
</dbReference>
<dbReference type="GO" id="GO:0016740">
    <property type="term" value="F:transferase activity"/>
    <property type="evidence" value="ECO:0007669"/>
    <property type="project" value="UniProtKB-KW"/>
</dbReference>
<feature type="domain" description="Glycosyltransferase 2-like" evidence="1">
    <location>
        <begin position="3"/>
        <end position="188"/>
    </location>
</feature>